<evidence type="ECO:0000256" key="1">
    <source>
        <dbReference type="SAM" id="Phobius"/>
    </source>
</evidence>
<dbReference type="AlphaFoldDB" id="A0A0A9DPX9"/>
<keyword evidence="1" id="KW-0812">Transmembrane</keyword>
<keyword evidence="1" id="KW-0472">Membrane</keyword>
<protein>
    <submittedName>
        <fullName evidence="2">Uncharacterized protein</fullName>
    </submittedName>
</protein>
<reference evidence="2" key="1">
    <citation type="submission" date="2014-09" db="EMBL/GenBank/DDBJ databases">
        <authorList>
            <person name="Magalhaes I.L.F."/>
            <person name="Oliveira U."/>
            <person name="Santos F.R."/>
            <person name="Vidigal T.H.D.A."/>
            <person name="Brescovit A.D."/>
            <person name="Santos A.J."/>
        </authorList>
    </citation>
    <scope>NUCLEOTIDE SEQUENCE</scope>
    <source>
        <tissue evidence="2">Shoot tissue taken approximately 20 cm above the soil surface</tissue>
    </source>
</reference>
<feature type="transmembrane region" description="Helical" evidence="1">
    <location>
        <begin position="25"/>
        <end position="46"/>
    </location>
</feature>
<proteinExistence type="predicted"/>
<keyword evidence="1" id="KW-1133">Transmembrane helix</keyword>
<organism evidence="2">
    <name type="scientific">Arundo donax</name>
    <name type="common">Giant reed</name>
    <name type="synonym">Donax arundinaceus</name>
    <dbReference type="NCBI Taxonomy" id="35708"/>
    <lineage>
        <taxon>Eukaryota</taxon>
        <taxon>Viridiplantae</taxon>
        <taxon>Streptophyta</taxon>
        <taxon>Embryophyta</taxon>
        <taxon>Tracheophyta</taxon>
        <taxon>Spermatophyta</taxon>
        <taxon>Magnoliopsida</taxon>
        <taxon>Liliopsida</taxon>
        <taxon>Poales</taxon>
        <taxon>Poaceae</taxon>
        <taxon>PACMAD clade</taxon>
        <taxon>Arundinoideae</taxon>
        <taxon>Arundineae</taxon>
        <taxon>Arundo</taxon>
    </lineage>
</organism>
<reference evidence="2" key="2">
    <citation type="journal article" date="2015" name="Data Brief">
        <title>Shoot transcriptome of the giant reed, Arundo donax.</title>
        <authorList>
            <person name="Barrero R.A."/>
            <person name="Guerrero F.D."/>
            <person name="Moolhuijzen P."/>
            <person name="Goolsby J.A."/>
            <person name="Tidwell J."/>
            <person name="Bellgard S.E."/>
            <person name="Bellgard M.I."/>
        </authorList>
    </citation>
    <scope>NUCLEOTIDE SEQUENCE</scope>
    <source>
        <tissue evidence="2">Shoot tissue taken approximately 20 cm above the soil surface</tissue>
    </source>
</reference>
<accession>A0A0A9DPX9</accession>
<evidence type="ECO:0000313" key="2">
    <source>
        <dbReference type="EMBL" id="JAD89871.1"/>
    </source>
</evidence>
<name>A0A0A9DPX9_ARUDO</name>
<sequence>MSSDMQSFLFTTFYHFGAMIVHEEVVELIVLFMVGTIMIVFSTLFYTNNLCSPFWVVVVI</sequence>
<dbReference type="EMBL" id="GBRH01208024">
    <property type="protein sequence ID" value="JAD89871.1"/>
    <property type="molecule type" value="Transcribed_RNA"/>
</dbReference>